<dbReference type="OrthoDB" id="9783700at2"/>
<sequence>MRTYKLFALALATITVTSCSETGYKFKLSTTKKTTLGKKAAIKFEQLEGNKADSVHIYVDNKRVNKNETSLALDTDKLGLGMHTVSALAFFPGKTKKEKASIEVLADKAPKVYGYKLINTFPHDKEAYTQGLEYKNGFLYETTGRRGESSLRKVDIKTGEVLQKIDLDKKYFGEGMTILNDKIYWLTWQARKGFIYDLETFKQIGSFDYDNSHEGWGLTHSDSKLIKTDGTNKVWFLNPENQKEIKNVQVYTDKYPVDKLNEIELINGKVYANKWQQNSILIINPETGAVEGVADLNGLKDLVTKDQKLEEQDDVLNGIAYDAKNNRLFVTGKHWGKLFEIELIEK</sequence>
<gene>
    <name evidence="1" type="ORF">WH52_07950</name>
</gene>
<keyword evidence="1" id="KW-0808">Transferase</keyword>
<dbReference type="Proteomes" id="UP000194221">
    <property type="component" value="Unassembled WGS sequence"/>
</dbReference>
<name>A0A1Y2PD71_9FLAO</name>
<dbReference type="SUPFAM" id="SSF50969">
    <property type="entry name" value="YVTN repeat-like/Quinoprotein amine dehydrogenase"/>
    <property type="match status" value="1"/>
</dbReference>
<dbReference type="InterPro" id="IPR007788">
    <property type="entry name" value="QCT"/>
</dbReference>
<accession>A0A1Y2PD71</accession>
<dbReference type="Pfam" id="PF05096">
    <property type="entry name" value="Glu_cyclase_2"/>
    <property type="match status" value="1"/>
</dbReference>
<keyword evidence="2" id="KW-1185">Reference proteome</keyword>
<comment type="caution">
    <text evidence="1">The sequence shown here is derived from an EMBL/GenBank/DDBJ whole genome shotgun (WGS) entry which is preliminary data.</text>
</comment>
<dbReference type="PROSITE" id="PS51257">
    <property type="entry name" value="PROKAR_LIPOPROTEIN"/>
    <property type="match status" value="1"/>
</dbReference>
<dbReference type="InParanoid" id="A0A1Y2PD71"/>
<dbReference type="RefSeq" id="WP_086030426.1">
    <property type="nucleotide sequence ID" value="NZ_LAPZ01000005.1"/>
</dbReference>
<dbReference type="InterPro" id="IPR011044">
    <property type="entry name" value="Quino_amine_DH_bsu"/>
</dbReference>
<dbReference type="GO" id="GO:0016603">
    <property type="term" value="F:glutaminyl-peptide cyclotransferase activity"/>
    <property type="evidence" value="ECO:0007669"/>
    <property type="project" value="InterPro"/>
</dbReference>
<dbReference type="AlphaFoldDB" id="A0A1Y2PD71"/>
<protein>
    <submittedName>
        <fullName evidence="1">Glutamine cyclotransferase</fullName>
    </submittedName>
</protein>
<dbReference type="STRING" id="1635173.WH52_07950"/>
<reference evidence="1 2" key="1">
    <citation type="submission" date="2015-03" db="EMBL/GenBank/DDBJ databases">
        <title>Genome sequence of Tenacibaculum sp. S2-2, isolated from intestinal microbiota of sea cucumber, Apostichopus japonicas.</title>
        <authorList>
            <person name="Shao Z."/>
            <person name="Wang L."/>
            <person name="Li X."/>
        </authorList>
    </citation>
    <scope>NUCLEOTIDE SEQUENCE [LARGE SCALE GENOMIC DNA]</scope>
    <source>
        <strain evidence="1 2">S2-2</strain>
    </source>
</reference>
<proteinExistence type="predicted"/>
<dbReference type="EMBL" id="LAPZ01000005">
    <property type="protein sequence ID" value="OSY87961.1"/>
    <property type="molecule type" value="Genomic_DNA"/>
</dbReference>
<organism evidence="1 2">
    <name type="scientific">Tenacibaculum holothuriorum</name>
    <dbReference type="NCBI Taxonomy" id="1635173"/>
    <lineage>
        <taxon>Bacteria</taxon>
        <taxon>Pseudomonadati</taxon>
        <taxon>Bacteroidota</taxon>
        <taxon>Flavobacteriia</taxon>
        <taxon>Flavobacteriales</taxon>
        <taxon>Flavobacteriaceae</taxon>
        <taxon>Tenacibaculum</taxon>
    </lineage>
</organism>
<dbReference type="InterPro" id="IPR015943">
    <property type="entry name" value="WD40/YVTN_repeat-like_dom_sf"/>
</dbReference>
<dbReference type="PANTHER" id="PTHR31270">
    <property type="entry name" value="GLUTAMINYL-PEPTIDE CYCLOTRANSFERASE"/>
    <property type="match status" value="1"/>
</dbReference>
<evidence type="ECO:0000313" key="1">
    <source>
        <dbReference type="EMBL" id="OSY87961.1"/>
    </source>
</evidence>
<dbReference type="PANTHER" id="PTHR31270:SF1">
    <property type="entry name" value="GLUTAMINYL-PEPTIDE CYCLOTRANSFERASE"/>
    <property type="match status" value="1"/>
</dbReference>
<dbReference type="Gene3D" id="2.130.10.10">
    <property type="entry name" value="YVTN repeat-like/Quinoprotein amine dehydrogenase"/>
    <property type="match status" value="1"/>
</dbReference>
<evidence type="ECO:0000313" key="2">
    <source>
        <dbReference type="Proteomes" id="UP000194221"/>
    </source>
</evidence>